<name>A0A412X4P2_9BACT</name>
<evidence type="ECO:0000256" key="4">
    <source>
        <dbReference type="ARBA" id="ARBA00020367"/>
    </source>
</evidence>
<evidence type="ECO:0000313" key="15">
    <source>
        <dbReference type="Proteomes" id="UP000283589"/>
    </source>
</evidence>
<dbReference type="UniPathway" id="UPA00074">
    <property type="reaction ID" value="UER00129"/>
</dbReference>
<dbReference type="EC" id="6.3.3.1" evidence="3"/>
<dbReference type="InterPro" id="IPR010918">
    <property type="entry name" value="PurM-like_C_dom"/>
</dbReference>
<protein>
    <recommendedName>
        <fullName evidence="4">Phosphoribosylformylglycinamidine cyclo-ligase</fullName>
        <ecNumber evidence="3">6.3.3.1</ecNumber>
    </recommendedName>
    <alternativeName>
        <fullName evidence="9">AIR synthase</fullName>
    </alternativeName>
    <alternativeName>
        <fullName evidence="10">AIRS</fullName>
    </alternativeName>
    <alternativeName>
        <fullName evidence="8">Phosphoribosyl-aminoimidazole synthetase</fullName>
    </alternativeName>
</protein>
<comment type="catalytic activity">
    <reaction evidence="11">
        <text>2-formamido-N(1)-(5-O-phospho-beta-D-ribosyl)acetamidine + ATP = 5-amino-1-(5-phospho-beta-D-ribosyl)imidazole + ADP + phosphate + H(+)</text>
        <dbReference type="Rhea" id="RHEA:23032"/>
        <dbReference type="ChEBI" id="CHEBI:15378"/>
        <dbReference type="ChEBI" id="CHEBI:30616"/>
        <dbReference type="ChEBI" id="CHEBI:43474"/>
        <dbReference type="ChEBI" id="CHEBI:137981"/>
        <dbReference type="ChEBI" id="CHEBI:147287"/>
        <dbReference type="ChEBI" id="CHEBI:456216"/>
        <dbReference type="EC" id="6.3.3.1"/>
    </reaction>
</comment>
<evidence type="ECO:0000256" key="10">
    <source>
        <dbReference type="ARBA" id="ARBA00033093"/>
    </source>
</evidence>
<evidence type="ECO:0000256" key="6">
    <source>
        <dbReference type="ARBA" id="ARBA00022741"/>
    </source>
</evidence>
<dbReference type="GO" id="GO:0006189">
    <property type="term" value="P:'de novo' IMP biosynthetic process"/>
    <property type="evidence" value="ECO:0007669"/>
    <property type="project" value="UniProtKB-UniPathway"/>
</dbReference>
<evidence type="ECO:0000259" key="13">
    <source>
        <dbReference type="Pfam" id="PF02769"/>
    </source>
</evidence>
<comment type="caution">
    <text evidence="14">The sequence shown here is derived from an EMBL/GenBank/DDBJ whole genome shotgun (WGS) entry which is preliminary data.</text>
</comment>
<dbReference type="SUPFAM" id="SSF56042">
    <property type="entry name" value="PurM C-terminal domain-like"/>
    <property type="match status" value="1"/>
</dbReference>
<dbReference type="Pfam" id="PF02769">
    <property type="entry name" value="AIRS_C"/>
    <property type="match status" value="1"/>
</dbReference>
<evidence type="ECO:0000256" key="9">
    <source>
        <dbReference type="ARBA" id="ARBA00032931"/>
    </source>
</evidence>
<dbReference type="InterPro" id="IPR016188">
    <property type="entry name" value="PurM-like_N"/>
</dbReference>
<dbReference type="STRING" id="1121130.GCA_000519105_00717"/>
<organism evidence="14 15">
    <name type="scientific">Butyricimonas virosa</name>
    <dbReference type="NCBI Taxonomy" id="544645"/>
    <lineage>
        <taxon>Bacteria</taxon>
        <taxon>Pseudomonadati</taxon>
        <taxon>Bacteroidota</taxon>
        <taxon>Bacteroidia</taxon>
        <taxon>Bacteroidales</taxon>
        <taxon>Odoribacteraceae</taxon>
        <taxon>Butyricimonas</taxon>
    </lineage>
</organism>
<gene>
    <name evidence="14" type="ORF">DWW18_04780</name>
</gene>
<dbReference type="PANTHER" id="PTHR10520:SF12">
    <property type="entry name" value="TRIFUNCTIONAL PURINE BIOSYNTHETIC PROTEIN ADENOSINE-3"/>
    <property type="match status" value="1"/>
</dbReference>
<feature type="domain" description="PurM-like N-terminal" evidence="12">
    <location>
        <begin position="50"/>
        <end position="167"/>
    </location>
</feature>
<dbReference type="Gene3D" id="3.90.650.10">
    <property type="entry name" value="PurM-like C-terminal domain"/>
    <property type="match status" value="1"/>
</dbReference>
<dbReference type="SUPFAM" id="SSF55326">
    <property type="entry name" value="PurM N-terminal domain-like"/>
    <property type="match status" value="1"/>
</dbReference>
<comment type="similarity">
    <text evidence="2">Belongs to the AIR synthase family.</text>
</comment>
<evidence type="ECO:0000256" key="3">
    <source>
        <dbReference type="ARBA" id="ARBA00013047"/>
    </source>
</evidence>
<sequence length="395" mass="43741">MRKDERYNQRGVSASKEDVHNAIKNIDKGIFPKAFCKIIPDYLGGQKSYCNIMHADGAGTKSSLAYMYWKETGDLSVWKGIAQDALIMNIDDLLCVGAVDNILLSSTIGRNKKLIPGEVIAAIINGTEELIEEYRKLGVNIYSTGGETADVGDLVRTIIVDSTVTCRMKRSDVISNDRIKVGDVIIGLSSYGQASYETEYNGGMGSNGLTSARHDVFAKYLAEKYPESYDNSVPEELVYSGKCKLTDEIAGLGIDAGKLVLSPTRTYIPVIKQVLDKYRKQVHGMVHCSGGAQTKVMNFVENMHIVKDNMFPVPPLFKLIQEQSGTPWEEMYKVFNMGHRMEIYVGEEIADDIIAISKSFNIDAQIVGRCYDNDEGKGNKLTIISENGRYNYAGL</sequence>
<keyword evidence="7" id="KW-0067">ATP-binding</keyword>
<comment type="pathway">
    <text evidence="1">Purine metabolism; IMP biosynthesis via de novo pathway; 5-amino-1-(5-phospho-D-ribosyl)imidazole from N(2)-formyl-N(1)-(5-phospho-D-ribosyl)glycinamide: step 2/2.</text>
</comment>
<evidence type="ECO:0000259" key="12">
    <source>
        <dbReference type="Pfam" id="PF00586"/>
    </source>
</evidence>
<keyword evidence="6" id="KW-0547">Nucleotide-binding</keyword>
<evidence type="ECO:0000256" key="2">
    <source>
        <dbReference type="ARBA" id="ARBA00010280"/>
    </source>
</evidence>
<dbReference type="GO" id="GO:0004641">
    <property type="term" value="F:phosphoribosylformylglycinamidine cyclo-ligase activity"/>
    <property type="evidence" value="ECO:0007669"/>
    <property type="project" value="UniProtKB-EC"/>
</dbReference>
<dbReference type="EMBL" id="QRZA01000004">
    <property type="protein sequence ID" value="RGV35510.1"/>
    <property type="molecule type" value="Genomic_DNA"/>
</dbReference>
<evidence type="ECO:0000256" key="5">
    <source>
        <dbReference type="ARBA" id="ARBA00022598"/>
    </source>
</evidence>
<evidence type="ECO:0000256" key="1">
    <source>
        <dbReference type="ARBA" id="ARBA00004686"/>
    </source>
</evidence>
<dbReference type="RefSeq" id="WP_118259205.1">
    <property type="nucleotide sequence ID" value="NZ_CALBWO010000040.1"/>
</dbReference>
<dbReference type="GO" id="GO:0005524">
    <property type="term" value="F:ATP binding"/>
    <property type="evidence" value="ECO:0007669"/>
    <property type="project" value="UniProtKB-KW"/>
</dbReference>
<dbReference type="GO" id="GO:0004637">
    <property type="term" value="F:phosphoribosylamine-glycine ligase activity"/>
    <property type="evidence" value="ECO:0007669"/>
    <property type="project" value="TreeGrafter"/>
</dbReference>
<proteinExistence type="inferred from homology"/>
<evidence type="ECO:0000256" key="8">
    <source>
        <dbReference type="ARBA" id="ARBA00031908"/>
    </source>
</evidence>
<evidence type="ECO:0000256" key="11">
    <source>
        <dbReference type="ARBA" id="ARBA00049057"/>
    </source>
</evidence>
<dbReference type="InterPro" id="IPR036921">
    <property type="entry name" value="PurM-like_N_sf"/>
</dbReference>
<dbReference type="Gene3D" id="3.30.1330.10">
    <property type="entry name" value="PurM-like, N-terminal domain"/>
    <property type="match status" value="1"/>
</dbReference>
<dbReference type="Pfam" id="PF00586">
    <property type="entry name" value="AIRS"/>
    <property type="match status" value="1"/>
</dbReference>
<evidence type="ECO:0000256" key="7">
    <source>
        <dbReference type="ARBA" id="ARBA00022840"/>
    </source>
</evidence>
<dbReference type="PANTHER" id="PTHR10520">
    <property type="entry name" value="TRIFUNCTIONAL PURINE BIOSYNTHETIC PROTEIN ADENOSINE-3-RELATED"/>
    <property type="match status" value="1"/>
</dbReference>
<evidence type="ECO:0000313" key="14">
    <source>
        <dbReference type="EMBL" id="RGV35510.1"/>
    </source>
</evidence>
<dbReference type="GO" id="GO:0005829">
    <property type="term" value="C:cytosol"/>
    <property type="evidence" value="ECO:0007669"/>
    <property type="project" value="TreeGrafter"/>
</dbReference>
<dbReference type="AlphaFoldDB" id="A0A412X4P2"/>
<dbReference type="Proteomes" id="UP000283589">
    <property type="component" value="Unassembled WGS sequence"/>
</dbReference>
<reference evidence="14 15" key="1">
    <citation type="submission" date="2018-08" db="EMBL/GenBank/DDBJ databases">
        <title>A genome reference for cultivated species of the human gut microbiota.</title>
        <authorList>
            <person name="Zou Y."/>
            <person name="Xue W."/>
            <person name="Luo G."/>
        </authorList>
    </citation>
    <scope>NUCLEOTIDE SEQUENCE [LARGE SCALE GENOMIC DNA]</scope>
    <source>
        <strain evidence="14 15">AF14-49</strain>
    </source>
</reference>
<accession>A0A412X4P2</accession>
<dbReference type="InterPro" id="IPR036676">
    <property type="entry name" value="PurM-like_C_sf"/>
</dbReference>
<feature type="domain" description="PurM-like C-terminal" evidence="13">
    <location>
        <begin position="180"/>
        <end position="375"/>
    </location>
</feature>
<keyword evidence="5 14" id="KW-0436">Ligase</keyword>
<dbReference type="GO" id="GO:0046084">
    <property type="term" value="P:adenine biosynthetic process"/>
    <property type="evidence" value="ECO:0007669"/>
    <property type="project" value="TreeGrafter"/>
</dbReference>
<dbReference type="InterPro" id="IPR004733">
    <property type="entry name" value="PurM_cligase"/>
</dbReference>